<evidence type="ECO:0000259" key="1">
    <source>
        <dbReference type="Pfam" id="PF13953"/>
    </source>
</evidence>
<reference evidence="2 3" key="2">
    <citation type="submission" date="2018-01" db="EMBL/GenBank/DDBJ databases">
        <title>Genomic study of Klebsiella pneumoniae.</title>
        <authorList>
            <person name="Yang Y."/>
            <person name="Bicalho R."/>
        </authorList>
    </citation>
    <scope>NUCLEOTIDE SEQUENCE [LARGE SCALE GENOMIC DNA]</scope>
    <source>
        <strain evidence="2 3">A8</strain>
    </source>
</reference>
<gene>
    <name evidence="2" type="ORF">CWN47_27440</name>
</gene>
<feature type="domain" description="PapC-like C-terminal" evidence="1">
    <location>
        <begin position="3"/>
        <end position="49"/>
    </location>
</feature>
<evidence type="ECO:0000313" key="2">
    <source>
        <dbReference type="EMBL" id="PLM91189.1"/>
    </source>
</evidence>
<proteinExistence type="predicted"/>
<dbReference type="Proteomes" id="UP000234412">
    <property type="component" value="Unassembled WGS sequence"/>
</dbReference>
<feature type="non-terminal residue" evidence="2">
    <location>
        <position position="1"/>
    </location>
</feature>
<name>A0A2N4YU70_KLEVA</name>
<dbReference type="InterPro" id="IPR043142">
    <property type="entry name" value="PapC-like_C_sf"/>
</dbReference>
<dbReference type="EMBL" id="PIDP01001346">
    <property type="protein sequence ID" value="PLM91189.1"/>
    <property type="molecule type" value="Genomic_DNA"/>
</dbReference>
<protein>
    <recommendedName>
        <fullName evidence="1">PapC-like C-terminal domain-containing protein</fullName>
    </recommendedName>
</protein>
<dbReference type="Gene3D" id="2.60.40.2070">
    <property type="match status" value="1"/>
</dbReference>
<dbReference type="AlphaFoldDB" id="A0A2N4YU70"/>
<sequence length="61" mass="6844">GYEIEDNRGQNVGVVGQGSLLYIRTDTVPSTLKVAVDKANNQYCTITFKQTIDEEQTYVCR</sequence>
<comment type="caution">
    <text evidence="2">The sequence shown here is derived from an EMBL/GenBank/DDBJ whole genome shotgun (WGS) entry which is preliminary data.</text>
</comment>
<organism evidence="2 3">
    <name type="scientific">Klebsiella variicola</name>
    <dbReference type="NCBI Taxonomy" id="244366"/>
    <lineage>
        <taxon>Bacteria</taxon>
        <taxon>Pseudomonadati</taxon>
        <taxon>Pseudomonadota</taxon>
        <taxon>Gammaproteobacteria</taxon>
        <taxon>Enterobacterales</taxon>
        <taxon>Enterobacteriaceae</taxon>
        <taxon>Klebsiella/Raoultella group</taxon>
        <taxon>Klebsiella</taxon>
        <taxon>Klebsiella pneumoniae complex</taxon>
    </lineage>
</organism>
<accession>A0A2N4YU70</accession>
<dbReference type="InterPro" id="IPR025949">
    <property type="entry name" value="PapC-like_C"/>
</dbReference>
<evidence type="ECO:0000313" key="3">
    <source>
        <dbReference type="Proteomes" id="UP000234412"/>
    </source>
</evidence>
<reference evidence="2 3" key="1">
    <citation type="submission" date="2017-11" db="EMBL/GenBank/DDBJ databases">
        <authorList>
            <person name="Han C.G."/>
        </authorList>
    </citation>
    <scope>NUCLEOTIDE SEQUENCE [LARGE SCALE GENOMIC DNA]</scope>
    <source>
        <strain evidence="2 3">A8</strain>
    </source>
</reference>
<dbReference type="Pfam" id="PF13953">
    <property type="entry name" value="PapC_C"/>
    <property type="match status" value="1"/>
</dbReference>